<dbReference type="Proteomes" id="UP001085076">
    <property type="component" value="Miscellaneous, Linkage group lg07"/>
</dbReference>
<evidence type="ECO:0000259" key="1">
    <source>
        <dbReference type="Pfam" id="PF14432"/>
    </source>
</evidence>
<gene>
    <name evidence="2" type="ORF">J5N97_025145</name>
</gene>
<dbReference type="AlphaFoldDB" id="A0A9D5C8F0"/>
<dbReference type="Pfam" id="PF14432">
    <property type="entry name" value="DYW_deaminase"/>
    <property type="match status" value="1"/>
</dbReference>
<reference evidence="2" key="2">
    <citation type="journal article" date="2022" name="Hortic Res">
        <title>The genome of Dioscorea zingiberensis sheds light on the biosynthesis, origin and evolution of the medicinally important diosgenin saponins.</title>
        <authorList>
            <person name="Li Y."/>
            <person name="Tan C."/>
            <person name="Li Z."/>
            <person name="Guo J."/>
            <person name="Li S."/>
            <person name="Chen X."/>
            <person name="Wang C."/>
            <person name="Dai X."/>
            <person name="Yang H."/>
            <person name="Song W."/>
            <person name="Hou L."/>
            <person name="Xu J."/>
            <person name="Tong Z."/>
            <person name="Xu A."/>
            <person name="Yuan X."/>
            <person name="Wang W."/>
            <person name="Yang Q."/>
            <person name="Chen L."/>
            <person name="Sun Z."/>
            <person name="Wang K."/>
            <person name="Pan B."/>
            <person name="Chen J."/>
            <person name="Bao Y."/>
            <person name="Liu F."/>
            <person name="Qi X."/>
            <person name="Gang D.R."/>
            <person name="Wen J."/>
            <person name="Li J."/>
        </authorList>
    </citation>
    <scope>NUCLEOTIDE SEQUENCE</scope>
    <source>
        <strain evidence="2">Dzin_1.0</strain>
    </source>
</reference>
<evidence type="ECO:0000313" key="2">
    <source>
        <dbReference type="EMBL" id="KAJ0968228.1"/>
    </source>
</evidence>
<dbReference type="InterPro" id="IPR032867">
    <property type="entry name" value="DYW_dom"/>
</dbReference>
<name>A0A9D5C8F0_9LILI</name>
<comment type="caution">
    <text evidence="2">The sequence shown here is derived from an EMBL/GenBank/DDBJ whole genome shotgun (WGS) entry which is preliminary data.</text>
</comment>
<organism evidence="2 3">
    <name type="scientific">Dioscorea zingiberensis</name>
    <dbReference type="NCBI Taxonomy" id="325984"/>
    <lineage>
        <taxon>Eukaryota</taxon>
        <taxon>Viridiplantae</taxon>
        <taxon>Streptophyta</taxon>
        <taxon>Embryophyta</taxon>
        <taxon>Tracheophyta</taxon>
        <taxon>Spermatophyta</taxon>
        <taxon>Magnoliopsida</taxon>
        <taxon>Liliopsida</taxon>
        <taxon>Dioscoreales</taxon>
        <taxon>Dioscoreaceae</taxon>
        <taxon>Dioscorea</taxon>
    </lineage>
</organism>
<accession>A0A9D5C8F0</accession>
<protein>
    <recommendedName>
        <fullName evidence="1">DYW domain-containing protein</fullName>
    </recommendedName>
</protein>
<dbReference type="OrthoDB" id="665793at2759"/>
<reference evidence="2" key="1">
    <citation type="submission" date="2021-03" db="EMBL/GenBank/DDBJ databases">
        <authorList>
            <person name="Li Z."/>
            <person name="Yang C."/>
        </authorList>
    </citation>
    <scope>NUCLEOTIDE SEQUENCE</scope>
    <source>
        <strain evidence="2">Dzin_1.0</strain>
        <tissue evidence="2">Leaf</tissue>
    </source>
</reference>
<evidence type="ECO:0000313" key="3">
    <source>
        <dbReference type="Proteomes" id="UP001085076"/>
    </source>
</evidence>
<dbReference type="GO" id="GO:0008270">
    <property type="term" value="F:zinc ion binding"/>
    <property type="evidence" value="ECO:0007669"/>
    <property type="project" value="InterPro"/>
</dbReference>
<keyword evidence="3" id="KW-1185">Reference proteome</keyword>
<dbReference type="EMBL" id="JAGGNH010000007">
    <property type="protein sequence ID" value="KAJ0968228.1"/>
    <property type="molecule type" value="Genomic_DNA"/>
</dbReference>
<feature type="domain" description="DYW" evidence="1">
    <location>
        <begin position="53"/>
        <end position="137"/>
    </location>
</feature>
<sequence>MKRKGLKKQGGCSWVEIDKEVHFFYGGDNSHPETDKIHRVLKEAERKMKEELGYVCRVSFAMHDVEDESKEANLRMHSEKLAIGLWLVCGGMERKGEAIRVYKNLRVCGDCHEFIKGVSKVLGMVLVVRDANRFHRLNGFT</sequence>
<proteinExistence type="predicted"/>